<dbReference type="PANTHER" id="PTHR43202">
    <property type="entry name" value="NICOTINATE-NUCLEOTIDE PYROPHOSPHORYLASE"/>
    <property type="match status" value="1"/>
</dbReference>
<dbReference type="Proteomes" id="UP000516424">
    <property type="component" value="Chromosome"/>
</dbReference>
<gene>
    <name evidence="1" type="ORF">EMQ_1077</name>
</gene>
<evidence type="ECO:0000313" key="2">
    <source>
        <dbReference type="Proteomes" id="UP000516424"/>
    </source>
</evidence>
<sequence>MTLWSGKVYVQNNTVHLVLMLRKGQLVVLKSSSVPPKEPRSEVSSGVSSSFCVTALDDATIKARTDSYFNRTKEIVSRFGDCVVTYAVFIRRPVLSATAMVEDWLKNIARERGIEILVEPVFTEGEWVGAGEPLLYITGFFSHLTDLETLVLQKLGACCVAAHRAYQMALSLPKAQFLAMEARHCAGYEMQELMSYGASVGSRAAQKEGAVGFIGGATDATAAFFGQTHGFGTMPHALIGYAGSTLRAAEMFHEVYPDTDLTVLVDYYGREITDGLAVCRHFKELAEAGRVGLRLDTHGGRFLEGLDPQESYAVLDRYVPDAIRRYRSEGELRNLIGTGVSAAAIWRMREVLDEAGFEKVKIVVSSGFGVTKCASMADASAPIDIVGTGSFIPKLWNETYATADIVTYDGVESVKTGREFLLPSFRRAEERQRKRLHPG</sequence>
<dbReference type="InterPro" id="IPR013785">
    <property type="entry name" value="Aldolase_TIM"/>
</dbReference>
<dbReference type="AlphaFoldDB" id="A0AB33IBN8"/>
<dbReference type="SUPFAM" id="SSF51690">
    <property type="entry name" value="Nicotinate/Quinolinate PRTase C-terminal domain-like"/>
    <property type="match status" value="1"/>
</dbReference>
<dbReference type="GO" id="GO:0009435">
    <property type="term" value="P:NAD+ biosynthetic process"/>
    <property type="evidence" value="ECO:0007669"/>
    <property type="project" value="InterPro"/>
</dbReference>
<protein>
    <submittedName>
        <fullName evidence="1">Nicotinate phosphoribosyltransferase</fullName>
    </submittedName>
</protein>
<dbReference type="Gene3D" id="3.20.20.70">
    <property type="entry name" value="Aldolase class I"/>
    <property type="match status" value="1"/>
</dbReference>
<reference evidence="1 2" key="1">
    <citation type="journal article" date="2011" name="Microbiology">
        <title>Transcriptome response to different carbon sources in Acetobacter aceti.</title>
        <authorList>
            <person name="Sakurai K."/>
            <person name="Arai H."/>
            <person name="Ishii M."/>
            <person name="Igarashi Y."/>
        </authorList>
    </citation>
    <scope>NUCLEOTIDE SEQUENCE [LARGE SCALE GENOMIC DNA]</scope>
    <source>
        <strain evidence="1 2">NBRC 14818</strain>
    </source>
</reference>
<dbReference type="SUPFAM" id="SSF54675">
    <property type="entry name" value="Nicotinate/Quinolinate PRTase N-terminal domain-like"/>
    <property type="match status" value="1"/>
</dbReference>
<dbReference type="GO" id="GO:0016757">
    <property type="term" value="F:glycosyltransferase activity"/>
    <property type="evidence" value="ECO:0007669"/>
    <property type="project" value="UniProtKB-KW"/>
</dbReference>
<keyword evidence="1" id="KW-0808">Transferase</keyword>
<dbReference type="PANTHER" id="PTHR43202:SF1">
    <property type="entry name" value="NICOTINATE PHOSPHORIBOSYLTRANSFERASE"/>
    <property type="match status" value="1"/>
</dbReference>
<keyword evidence="1" id="KW-0328">Glycosyltransferase</keyword>
<accession>A0AB33IBN8</accession>
<dbReference type="InterPro" id="IPR053190">
    <property type="entry name" value="NAPRTase-like"/>
</dbReference>
<keyword evidence="2" id="KW-1185">Reference proteome</keyword>
<dbReference type="EMBL" id="AP023410">
    <property type="protein sequence ID" value="BCK75471.1"/>
    <property type="molecule type" value="Genomic_DNA"/>
</dbReference>
<dbReference type="InterPro" id="IPR036068">
    <property type="entry name" value="Nicotinate_pribotase-like_C"/>
</dbReference>
<evidence type="ECO:0000313" key="1">
    <source>
        <dbReference type="EMBL" id="BCK75471.1"/>
    </source>
</evidence>
<proteinExistence type="predicted"/>
<name>A0AB33IBN8_ACEAC</name>
<organism evidence="1 2">
    <name type="scientific">Acetobacter aceti NBRC 14818</name>
    <dbReference type="NCBI Taxonomy" id="887700"/>
    <lineage>
        <taxon>Bacteria</taxon>
        <taxon>Pseudomonadati</taxon>
        <taxon>Pseudomonadota</taxon>
        <taxon>Alphaproteobacteria</taxon>
        <taxon>Acetobacterales</taxon>
        <taxon>Acetobacteraceae</taxon>
        <taxon>Acetobacter</taxon>
        <taxon>Acetobacter subgen. Acetobacter</taxon>
    </lineage>
</organism>